<dbReference type="PANTHER" id="PTHR37549:SF1">
    <property type="entry name" value="LIPOPROTEIN LPRI"/>
    <property type="match status" value="1"/>
</dbReference>
<dbReference type="InterPro" id="IPR052755">
    <property type="entry name" value="Lysozyme_Inhibitor_LprI"/>
</dbReference>
<proteinExistence type="predicted"/>
<evidence type="ECO:0000313" key="2">
    <source>
        <dbReference type="EMBL" id="MDR6102522.1"/>
    </source>
</evidence>
<evidence type="ECO:0008006" key="5">
    <source>
        <dbReference type="Google" id="ProtNLM"/>
    </source>
</evidence>
<comment type="caution">
    <text evidence="2">The sequence shown here is derived from an EMBL/GenBank/DDBJ whole genome shotgun (WGS) entry which is preliminary data.</text>
</comment>
<dbReference type="GO" id="GO:0005576">
    <property type="term" value="C:extracellular region"/>
    <property type="evidence" value="ECO:0007669"/>
    <property type="project" value="TreeGrafter"/>
</dbReference>
<evidence type="ECO:0000313" key="4">
    <source>
        <dbReference type="Proteomes" id="UP001255601"/>
    </source>
</evidence>
<dbReference type="AlphaFoldDB" id="A0AAJ2EVG4"/>
<evidence type="ECO:0000313" key="1">
    <source>
        <dbReference type="EMBL" id="MDQ1186302.1"/>
    </source>
</evidence>
<organism evidence="2 4">
    <name type="scientific">Agrobacterium larrymoorei</name>
    <dbReference type="NCBI Taxonomy" id="160699"/>
    <lineage>
        <taxon>Bacteria</taxon>
        <taxon>Pseudomonadati</taxon>
        <taxon>Pseudomonadota</taxon>
        <taxon>Alphaproteobacteria</taxon>
        <taxon>Hyphomicrobiales</taxon>
        <taxon>Rhizobiaceae</taxon>
        <taxon>Rhizobium/Agrobacterium group</taxon>
        <taxon>Agrobacterium</taxon>
    </lineage>
</organism>
<sequence>MAHRFTRKALYFLWNWFRGLRIEPPRFNERRDRKMQFRKHALALFIVCASYSHGSPVGAASFDCSKTDLAADEKTICENRALNDQDVKMATTFDILTQLMAMGARDTLKTEQAEWLKHRQSCEADVACLTKAYDERMVKLGEAFQSINRPL</sequence>
<dbReference type="EMBL" id="JAUTBL010000002">
    <property type="protein sequence ID" value="MDQ1186302.1"/>
    <property type="molecule type" value="Genomic_DNA"/>
</dbReference>
<dbReference type="EMBL" id="JAVIZC010000003">
    <property type="protein sequence ID" value="MDR6102522.1"/>
    <property type="molecule type" value="Genomic_DNA"/>
</dbReference>
<dbReference type="Proteomes" id="UP001224781">
    <property type="component" value="Unassembled WGS sequence"/>
</dbReference>
<dbReference type="PANTHER" id="PTHR37549">
    <property type="entry name" value="LIPOPROTEIN LPRI"/>
    <property type="match status" value="1"/>
</dbReference>
<dbReference type="Proteomes" id="UP001255601">
    <property type="component" value="Unassembled WGS sequence"/>
</dbReference>
<name>A0AAJ2EVG4_9HYPH</name>
<reference evidence="2" key="1">
    <citation type="submission" date="2023-08" db="EMBL/GenBank/DDBJ databases">
        <title>Functional and genomic diversity of the sorghum phyllosphere microbiome.</title>
        <authorList>
            <person name="Shade A."/>
        </authorList>
    </citation>
    <scope>NUCLEOTIDE SEQUENCE</scope>
    <source>
        <strain evidence="2">SORGH_AS_0974</strain>
        <strain evidence="1 3">SORGH_AS_1126</strain>
    </source>
</reference>
<keyword evidence="3" id="KW-1185">Reference proteome</keyword>
<accession>A0AAJ2EVG4</accession>
<evidence type="ECO:0000313" key="3">
    <source>
        <dbReference type="Proteomes" id="UP001224781"/>
    </source>
</evidence>
<gene>
    <name evidence="2" type="ORF">QE369_002719</name>
    <name evidence="1" type="ORF">QE408_003445</name>
</gene>
<protein>
    <recommendedName>
        <fullName evidence="5">DUF1311 domain-containing protein</fullName>
    </recommendedName>
</protein>